<sequence>MNVLFVSDLGSLGGGETSLFNLLQEFALKNKKYRINSSLMCRFDGKLVDKLKKINVNCEVLDFKTAFKSFKVKEIIKTIKSIKEFLYRNNIEVIQCNEWNSAVLFSIISKVSRKNCKIIWICHGQWYKFNFIKRLLVNLFIDKIISVSDSVQENLIKNKINRDKLLKERLGINLDKFRNGNGKNIREELNIGKEEKLLGVIARFQPIKGQKLVVDTAKAIVEAGYKNYKFLLVGDSIFNNPKDAQYKNEVIEKIKEYKLEENIILLGERNDVPNILSALDVLIVPSINESFGMVVIEAFAAGCTVISTPSDGPMEIIKNGFSGVIIEERNSENLKNAILRLVEENSTLKMMKVNAKKESEKYDIASIAKFYCKEYKN</sequence>
<dbReference type="AlphaFoldDB" id="A0A1S8LST5"/>
<organism evidence="1 2">
    <name type="scientific">Clostridium felsineum</name>
    <dbReference type="NCBI Taxonomy" id="36839"/>
    <lineage>
        <taxon>Bacteria</taxon>
        <taxon>Bacillati</taxon>
        <taxon>Bacillota</taxon>
        <taxon>Clostridia</taxon>
        <taxon>Eubacteriales</taxon>
        <taxon>Clostridiaceae</taxon>
        <taxon>Clostridium</taxon>
    </lineage>
</organism>
<name>A0A1S8LST5_9CLOT</name>
<dbReference type="InterPro" id="IPR001296">
    <property type="entry name" value="Glyco_trans_1"/>
</dbReference>
<reference evidence="1 2" key="1">
    <citation type="submission" date="2022-04" db="EMBL/GenBank/DDBJ databases">
        <title>Genome sequence of C. roseum typestrain.</title>
        <authorList>
            <person name="Poehlein A."/>
            <person name="Schoch T."/>
            <person name="Duerre P."/>
            <person name="Daniel R."/>
        </authorList>
    </citation>
    <scope>NUCLEOTIDE SEQUENCE [LARGE SCALE GENOMIC DNA]</scope>
    <source>
        <strain evidence="1 2">DSM 7320</strain>
    </source>
</reference>
<dbReference type="EC" id="2.4.1.250" evidence="1"/>
<keyword evidence="1" id="KW-0808">Transferase</keyword>
<gene>
    <name evidence="1" type="primary">mshA_5</name>
    <name evidence="1" type="ORF">CROST_038970</name>
</gene>
<dbReference type="InterPro" id="IPR028098">
    <property type="entry name" value="Glyco_trans_4-like_N"/>
</dbReference>
<dbReference type="GO" id="GO:0102710">
    <property type="term" value="F:D-inositol-3-phosphate glycosyltransferase activity"/>
    <property type="evidence" value="ECO:0007669"/>
    <property type="project" value="UniProtKB-EC"/>
</dbReference>
<dbReference type="Pfam" id="PF13439">
    <property type="entry name" value="Glyco_transf_4"/>
    <property type="match status" value="1"/>
</dbReference>
<keyword evidence="1" id="KW-0328">Glycosyltransferase</keyword>
<dbReference type="CDD" id="cd03801">
    <property type="entry name" value="GT4_PimA-like"/>
    <property type="match status" value="1"/>
</dbReference>
<dbReference type="Proteomes" id="UP000190951">
    <property type="component" value="Chromosome"/>
</dbReference>
<dbReference type="Gene3D" id="3.40.50.2000">
    <property type="entry name" value="Glycogen Phosphorylase B"/>
    <property type="match status" value="2"/>
</dbReference>
<proteinExistence type="predicted"/>
<evidence type="ECO:0000313" key="1">
    <source>
        <dbReference type="EMBL" id="URZ13147.1"/>
    </source>
</evidence>
<dbReference type="PANTHER" id="PTHR12526">
    <property type="entry name" value="GLYCOSYLTRANSFERASE"/>
    <property type="match status" value="1"/>
</dbReference>
<dbReference type="STRING" id="84029.CROST_18750"/>
<protein>
    <submittedName>
        <fullName evidence="1">D-inositol-3-phosphate glycosyltransferase</fullName>
        <ecNumber evidence="1">2.4.1.250</ecNumber>
    </submittedName>
</protein>
<keyword evidence="2" id="KW-1185">Reference proteome</keyword>
<dbReference type="RefSeq" id="WP_077835211.1">
    <property type="nucleotide sequence ID" value="NZ_CP096983.1"/>
</dbReference>
<dbReference type="KEGG" id="crw:CROST_038970"/>
<evidence type="ECO:0000313" key="2">
    <source>
        <dbReference type="Proteomes" id="UP000190951"/>
    </source>
</evidence>
<accession>A0A1S8LST5</accession>
<dbReference type="EMBL" id="CP096983">
    <property type="protein sequence ID" value="URZ13147.1"/>
    <property type="molecule type" value="Genomic_DNA"/>
</dbReference>
<dbReference type="Pfam" id="PF00534">
    <property type="entry name" value="Glycos_transf_1"/>
    <property type="match status" value="1"/>
</dbReference>
<dbReference type="SUPFAM" id="SSF53756">
    <property type="entry name" value="UDP-Glycosyltransferase/glycogen phosphorylase"/>
    <property type="match status" value="1"/>
</dbReference>